<dbReference type="InterPro" id="IPR016187">
    <property type="entry name" value="CTDL_fold"/>
</dbReference>
<dbReference type="InterPro" id="IPR001304">
    <property type="entry name" value="C-type_lectin-like"/>
</dbReference>
<evidence type="ECO:0000256" key="1">
    <source>
        <dbReference type="ARBA" id="ARBA00022734"/>
    </source>
</evidence>
<dbReference type="AlphaFoldDB" id="A0A8C4SAJ6"/>
<feature type="compositionally biased region" description="Basic and acidic residues" evidence="4">
    <location>
        <begin position="136"/>
        <end position="158"/>
    </location>
</feature>
<dbReference type="Gene3D" id="4.10.830.40">
    <property type="match status" value="1"/>
</dbReference>
<reference evidence="7" key="3">
    <citation type="submission" date="2025-09" db="UniProtKB">
        <authorList>
            <consortium name="Ensembl"/>
        </authorList>
    </citation>
    <scope>IDENTIFICATION</scope>
</reference>
<feature type="domain" description="C-type lectin" evidence="6">
    <location>
        <begin position="324"/>
        <end position="440"/>
    </location>
</feature>
<dbReference type="GeneTree" id="ENSGT01120000275758"/>
<dbReference type="PROSITE" id="PS50041">
    <property type="entry name" value="C_TYPE_LECTIN_2"/>
    <property type="match status" value="1"/>
</dbReference>
<reference evidence="7" key="2">
    <citation type="submission" date="2025-08" db="UniProtKB">
        <authorList>
            <consortium name="Ensembl"/>
        </authorList>
    </citation>
    <scope>IDENTIFICATION</scope>
</reference>
<dbReference type="PANTHER" id="PTHR46490">
    <property type="entry name" value="C-TYPE LECTIN DOMAIN FAMILY 12 MEMBER A-RELATED"/>
    <property type="match status" value="1"/>
</dbReference>
<protein>
    <submittedName>
        <fullName evidence="7">Oxidized low-density lipoprotein receptor 1-like</fullName>
    </submittedName>
</protein>
<dbReference type="Proteomes" id="UP000694620">
    <property type="component" value="Chromosome 9"/>
</dbReference>
<evidence type="ECO:0000313" key="7">
    <source>
        <dbReference type="Ensembl" id="ENSECRP00000014030.1"/>
    </source>
</evidence>
<keyword evidence="3" id="KW-0325">Glycoprotein</keyword>
<accession>A0A8C4SAJ6</accession>
<evidence type="ECO:0000256" key="5">
    <source>
        <dbReference type="SAM" id="Phobius"/>
    </source>
</evidence>
<keyword evidence="5" id="KW-1133">Transmembrane helix</keyword>
<evidence type="ECO:0000256" key="4">
    <source>
        <dbReference type="SAM" id="MobiDB-lite"/>
    </source>
</evidence>
<dbReference type="PANTHER" id="PTHR46490:SF6">
    <property type="entry name" value="ASIALOGLYCOPROTEIN RECEPTOR 1-LIKE-RELATED"/>
    <property type="match status" value="1"/>
</dbReference>
<dbReference type="InterPro" id="IPR052309">
    <property type="entry name" value="C-type_Lectin_Domain_Fam1"/>
</dbReference>
<organism evidence="7 8">
    <name type="scientific">Erpetoichthys calabaricus</name>
    <name type="common">Rope fish</name>
    <name type="synonym">Calamoichthys calabaricus</name>
    <dbReference type="NCBI Taxonomy" id="27687"/>
    <lineage>
        <taxon>Eukaryota</taxon>
        <taxon>Metazoa</taxon>
        <taxon>Chordata</taxon>
        <taxon>Craniata</taxon>
        <taxon>Vertebrata</taxon>
        <taxon>Euteleostomi</taxon>
        <taxon>Actinopterygii</taxon>
        <taxon>Polypteriformes</taxon>
        <taxon>Polypteridae</taxon>
        <taxon>Erpetoichthys</taxon>
    </lineage>
</organism>
<sequence>MTDTIKQIKKINRGDPEQKKGKTQRAVKSCLMCLASYCDEHLEQPYQKADINSHLIQDGLKDGLCKQHEKIIQFFFLTNQAHNCRICFDSGPHPLLYVNKIKKKDALSLEMSTLTSDVKGSSENVFNTVKLEVEKTEEKKIPEESDNESHYMKLKDNPNEVYSTVNKPEDQLPDKKEEEKSSENEPQYMKLKENYSEIYAAANTAEDPLLVKKQKEKSSAGKASYNSVCFYKWTTISLAVLCCVFLLIIIGLGVQYYNIRNEPCIDVSQNYTEPTICKTVEHPHISSISTRLTVLLKNMLNGSNLPRYCNGEICEFCPNGWTYYNHKCYFFSKNMLNWSSSQEHCKLTGGSLVIIQDEKEQDYITQETKRIGGFIFWIGLSKNRTTEEWSWEGDTKLKEGYWKDSSSSHERLCAAIHPQVQNLNNWRKSMCYIVSRRICEIEALPM</sequence>
<feature type="compositionally biased region" description="Basic and acidic residues" evidence="4">
    <location>
        <begin position="167"/>
        <end position="183"/>
    </location>
</feature>
<evidence type="ECO:0000313" key="8">
    <source>
        <dbReference type="Proteomes" id="UP000694620"/>
    </source>
</evidence>
<dbReference type="InterPro" id="IPR016186">
    <property type="entry name" value="C-type_lectin-like/link_sf"/>
</dbReference>
<dbReference type="SUPFAM" id="SSF56436">
    <property type="entry name" value="C-type lectin-like"/>
    <property type="match status" value="1"/>
</dbReference>
<keyword evidence="1" id="KW-0430">Lectin</keyword>
<dbReference type="GO" id="GO:0030246">
    <property type="term" value="F:carbohydrate binding"/>
    <property type="evidence" value="ECO:0007669"/>
    <property type="project" value="UniProtKB-KW"/>
</dbReference>
<reference evidence="7" key="1">
    <citation type="submission" date="2021-06" db="EMBL/GenBank/DDBJ databases">
        <authorList>
            <consortium name="Wellcome Sanger Institute Data Sharing"/>
        </authorList>
    </citation>
    <scope>NUCLEOTIDE SEQUENCE [LARGE SCALE GENOMIC DNA]</scope>
</reference>
<evidence type="ECO:0000256" key="2">
    <source>
        <dbReference type="ARBA" id="ARBA00023157"/>
    </source>
</evidence>
<keyword evidence="2" id="KW-1015">Disulfide bond</keyword>
<dbReference type="Gene3D" id="3.10.100.10">
    <property type="entry name" value="Mannose-Binding Protein A, subunit A"/>
    <property type="match status" value="1"/>
</dbReference>
<evidence type="ECO:0000256" key="3">
    <source>
        <dbReference type="ARBA" id="ARBA00023180"/>
    </source>
</evidence>
<gene>
    <name evidence="7" type="primary">LOC114658021</name>
</gene>
<dbReference type="Ensembl" id="ENSECRT00000014272.1">
    <property type="protein sequence ID" value="ENSECRP00000014030.1"/>
    <property type="gene ID" value="ENSECRG00000009345.1"/>
</dbReference>
<keyword evidence="5" id="KW-0812">Transmembrane</keyword>
<feature type="transmembrane region" description="Helical" evidence="5">
    <location>
        <begin position="236"/>
        <end position="257"/>
    </location>
</feature>
<keyword evidence="8" id="KW-1185">Reference proteome</keyword>
<feature type="region of interest" description="Disordered" evidence="4">
    <location>
        <begin position="136"/>
        <end position="187"/>
    </location>
</feature>
<dbReference type="Pfam" id="PF00059">
    <property type="entry name" value="Lectin_C"/>
    <property type="match status" value="1"/>
</dbReference>
<dbReference type="SMART" id="SM00034">
    <property type="entry name" value="CLECT"/>
    <property type="match status" value="1"/>
</dbReference>
<name>A0A8C4SAJ6_ERPCA</name>
<evidence type="ECO:0000259" key="6">
    <source>
        <dbReference type="PROSITE" id="PS50041"/>
    </source>
</evidence>
<feature type="region of interest" description="Disordered" evidence="4">
    <location>
        <begin position="1"/>
        <end position="20"/>
    </location>
</feature>
<proteinExistence type="predicted"/>
<keyword evidence="5" id="KW-0472">Membrane</keyword>